<evidence type="ECO:0000256" key="14">
    <source>
        <dbReference type="ARBA" id="ARBA00036634"/>
    </source>
</evidence>
<evidence type="ECO:0000256" key="11">
    <source>
        <dbReference type="ARBA" id="ARBA00023065"/>
    </source>
</evidence>
<keyword evidence="7" id="KW-0677">Repeat</keyword>
<dbReference type="SUPFAM" id="SSF48403">
    <property type="entry name" value="Ankyrin repeat"/>
    <property type="match status" value="1"/>
</dbReference>
<dbReference type="SMART" id="SM00248">
    <property type="entry name" value="ANK"/>
    <property type="match status" value="5"/>
</dbReference>
<dbReference type="Gene3D" id="1.25.40.20">
    <property type="entry name" value="Ankyrin repeat-containing domain"/>
    <property type="match status" value="1"/>
</dbReference>
<dbReference type="PANTHER" id="PTHR10582">
    <property type="entry name" value="TRANSIENT RECEPTOR POTENTIAL ION CHANNEL PROTEIN"/>
    <property type="match status" value="1"/>
</dbReference>
<gene>
    <name evidence="19" type="ORF">scyTo_0011323</name>
</gene>
<dbReference type="PROSITE" id="PS50297">
    <property type="entry name" value="ANK_REP_REGION"/>
    <property type="match status" value="2"/>
</dbReference>
<keyword evidence="13" id="KW-0407">Ion channel</keyword>
<dbReference type="GO" id="GO:0007015">
    <property type="term" value="P:actin filament organization"/>
    <property type="evidence" value="ECO:0007669"/>
    <property type="project" value="TreeGrafter"/>
</dbReference>
<dbReference type="InterPro" id="IPR005821">
    <property type="entry name" value="Ion_trans_dom"/>
</dbReference>
<keyword evidence="6 17" id="KW-0812">Transmembrane</keyword>
<dbReference type="InterPro" id="IPR036770">
    <property type="entry name" value="Ankyrin_rpt-contain_sf"/>
</dbReference>
<keyword evidence="11" id="KW-0406">Ion transport</keyword>
<accession>A0A401NKZ1</accession>
<evidence type="ECO:0000256" key="2">
    <source>
        <dbReference type="ARBA" id="ARBA00022448"/>
    </source>
</evidence>
<organism evidence="19 20">
    <name type="scientific">Scyliorhinus torazame</name>
    <name type="common">Cloudy catshark</name>
    <name type="synonym">Catulus torazame</name>
    <dbReference type="NCBI Taxonomy" id="75743"/>
    <lineage>
        <taxon>Eukaryota</taxon>
        <taxon>Metazoa</taxon>
        <taxon>Chordata</taxon>
        <taxon>Craniata</taxon>
        <taxon>Vertebrata</taxon>
        <taxon>Chondrichthyes</taxon>
        <taxon>Elasmobranchii</taxon>
        <taxon>Galeomorphii</taxon>
        <taxon>Galeoidea</taxon>
        <taxon>Carcharhiniformes</taxon>
        <taxon>Scyliorhinidae</taxon>
        <taxon>Scyliorhinus</taxon>
    </lineage>
</organism>
<dbReference type="GO" id="GO:0005929">
    <property type="term" value="C:cilium"/>
    <property type="evidence" value="ECO:0007669"/>
    <property type="project" value="TreeGrafter"/>
</dbReference>
<keyword evidence="20" id="KW-1185">Reference proteome</keyword>
<dbReference type="OMA" id="DICISED"/>
<dbReference type="NCBIfam" id="TIGR00870">
    <property type="entry name" value="trp"/>
    <property type="match status" value="1"/>
</dbReference>
<keyword evidence="2" id="KW-0813">Transport</keyword>
<keyword evidence="12 17" id="KW-0472">Membrane</keyword>
<dbReference type="Gene3D" id="1.10.287.70">
    <property type="match status" value="1"/>
</dbReference>
<feature type="repeat" description="ANK" evidence="15">
    <location>
        <begin position="218"/>
        <end position="250"/>
    </location>
</feature>
<dbReference type="GO" id="GO:0098703">
    <property type="term" value="P:calcium ion import across plasma membrane"/>
    <property type="evidence" value="ECO:0007669"/>
    <property type="project" value="TreeGrafter"/>
</dbReference>
<evidence type="ECO:0000256" key="4">
    <source>
        <dbReference type="ARBA" id="ARBA00022568"/>
    </source>
</evidence>
<dbReference type="STRING" id="75743.A0A401NKZ1"/>
<proteinExistence type="predicted"/>
<feature type="domain" description="Ion transport" evidence="18">
    <location>
        <begin position="488"/>
        <end position="704"/>
    </location>
</feature>
<name>A0A401NKZ1_SCYTO</name>
<feature type="region of interest" description="Disordered" evidence="16">
    <location>
        <begin position="1"/>
        <end position="45"/>
    </location>
</feature>
<comment type="caution">
    <text evidence="19">The sequence shown here is derived from an EMBL/GenBank/DDBJ whole genome shotgun (WGS) entry which is preliminary data.</text>
</comment>
<feature type="transmembrane region" description="Helical" evidence="17">
    <location>
        <begin position="567"/>
        <end position="584"/>
    </location>
</feature>
<feature type="compositionally biased region" description="Basic and acidic residues" evidence="16">
    <location>
        <begin position="94"/>
        <end position="111"/>
    </location>
</feature>
<dbReference type="PRINTS" id="PR01768">
    <property type="entry name" value="TRPVRECEPTOR"/>
</dbReference>
<dbReference type="PROSITE" id="PS50088">
    <property type="entry name" value="ANK_REPEAT"/>
    <property type="match status" value="2"/>
</dbReference>
<dbReference type="GO" id="GO:0005262">
    <property type="term" value="F:calcium channel activity"/>
    <property type="evidence" value="ECO:0007669"/>
    <property type="project" value="UniProtKB-KW"/>
</dbReference>
<comment type="catalytic activity">
    <reaction evidence="14">
        <text>Ca(2+)(in) = Ca(2+)(out)</text>
        <dbReference type="Rhea" id="RHEA:29671"/>
        <dbReference type="ChEBI" id="CHEBI:29108"/>
    </reaction>
</comment>
<dbReference type="InterPro" id="IPR008347">
    <property type="entry name" value="TrpV1-4"/>
</dbReference>
<keyword evidence="9 17" id="KW-1133">Transmembrane helix</keyword>
<evidence type="ECO:0000256" key="5">
    <source>
        <dbReference type="ARBA" id="ARBA00022673"/>
    </source>
</evidence>
<sequence length="780" mass="89296">MVRKSSARLAGPSEGVDEPLTANSNNGSFTFWKDTNPKSRSEDYPEGIESITEESMNACFSFQMDKNNTIISPEYFQSEDVMGGCFIHQMDSGKSNRDEDSFPVKKNNTGDEPRYQHDYKIYRTPLFAAIFEGDLNTVDALLQTIEESNGWLSHQNFKDPNTGQTCLMKALLKITNKTEEMDQDIKMVEIVKKLISFSKKTGDLEVFINAAYTDKIYRGQTSLHIAVERRRCDLVKFLVKNGAAVHAMAKGSFFRNKKHKQCSFYFGGFPLSLAACTNQLDIVTFLIDHGADPRAQDRVGNTVLHALVSIAYDSENIRSFVTEMYDFILMKSTDIEPSVNLETITNHEGLTPLRLAALTGKFGIFKHILGREIKQKKYKHLSRKFTEWEYGPVSCSLYDLSGVDTIEENSVLQTIVYSSGNTNRHEMLCVEPMNELLQKKWEDFGAFLFIASFLFYLTYIITLTFVASYRLERSKALDQEECSPFREYTTLISILSYLPWHFQAQDYILLTAVYFLIKETAEMMYLSRSTLHSVLMDGFFHVLYFLQSIIVIIFNTLCWAEVEGSKILLVLALALGWFNVLYYTRGFKLTGIYCVMIKKIILQDILRFLLVYAVFIVGFAAALASLIEECPPDSDCPYDGFSSAILELFKLTIGLGDLSIQEHSKFPFFFRMLLVLYVILTFVLLLNMLIALMGETVTKISNESEKIWKLQRAETTLHFERTLPKWLRTRCKNGHSFTEVTVGVTPDGREDRRCCLRLNEVNWIDWDTRIETLTESIDGQ</sequence>
<dbReference type="GO" id="GO:0007231">
    <property type="term" value="P:osmosensory signaling pathway"/>
    <property type="evidence" value="ECO:0007669"/>
    <property type="project" value="TreeGrafter"/>
</dbReference>
<evidence type="ECO:0000313" key="20">
    <source>
        <dbReference type="Proteomes" id="UP000288216"/>
    </source>
</evidence>
<evidence type="ECO:0000256" key="17">
    <source>
        <dbReference type="SAM" id="Phobius"/>
    </source>
</evidence>
<evidence type="ECO:0000313" key="19">
    <source>
        <dbReference type="EMBL" id="GCB61534.1"/>
    </source>
</evidence>
<dbReference type="GO" id="GO:0005886">
    <property type="term" value="C:plasma membrane"/>
    <property type="evidence" value="ECO:0007669"/>
    <property type="project" value="UniProtKB-SubCell"/>
</dbReference>
<evidence type="ECO:0000256" key="7">
    <source>
        <dbReference type="ARBA" id="ARBA00022737"/>
    </source>
</evidence>
<keyword evidence="4" id="KW-0109">Calcium transport</keyword>
<dbReference type="InterPro" id="IPR024862">
    <property type="entry name" value="TRPV"/>
</dbReference>
<keyword evidence="8" id="KW-0106">Calcium</keyword>
<evidence type="ECO:0000259" key="18">
    <source>
        <dbReference type="Pfam" id="PF00520"/>
    </source>
</evidence>
<feature type="transmembrane region" description="Helical" evidence="17">
    <location>
        <begin position="446"/>
        <end position="471"/>
    </location>
</feature>
<dbReference type="AlphaFoldDB" id="A0A401NKZ1"/>
<dbReference type="EMBL" id="BFAA01005104">
    <property type="protein sequence ID" value="GCB61534.1"/>
    <property type="molecule type" value="Genomic_DNA"/>
</dbReference>
<comment type="subcellular location">
    <subcellularLocation>
        <location evidence="1">Cell membrane</location>
        <topology evidence="1">Multi-pass membrane protein</topology>
    </subcellularLocation>
</comment>
<evidence type="ECO:0000256" key="9">
    <source>
        <dbReference type="ARBA" id="ARBA00022989"/>
    </source>
</evidence>
<evidence type="ECO:0000256" key="12">
    <source>
        <dbReference type="ARBA" id="ARBA00023136"/>
    </source>
</evidence>
<evidence type="ECO:0000256" key="1">
    <source>
        <dbReference type="ARBA" id="ARBA00004651"/>
    </source>
</evidence>
<dbReference type="Pfam" id="PF13606">
    <property type="entry name" value="Ank_3"/>
    <property type="match status" value="1"/>
</dbReference>
<feature type="region of interest" description="Disordered" evidence="16">
    <location>
        <begin position="88"/>
        <end position="111"/>
    </location>
</feature>
<evidence type="ECO:0000256" key="8">
    <source>
        <dbReference type="ARBA" id="ARBA00022837"/>
    </source>
</evidence>
<dbReference type="Pfam" id="PF12796">
    <property type="entry name" value="Ank_2"/>
    <property type="match status" value="1"/>
</dbReference>
<reference evidence="19 20" key="1">
    <citation type="journal article" date="2018" name="Nat. Ecol. Evol.">
        <title>Shark genomes provide insights into elasmobranch evolution and the origin of vertebrates.</title>
        <authorList>
            <person name="Hara Y"/>
            <person name="Yamaguchi K"/>
            <person name="Onimaru K"/>
            <person name="Kadota M"/>
            <person name="Koyanagi M"/>
            <person name="Keeley SD"/>
            <person name="Tatsumi K"/>
            <person name="Tanaka K"/>
            <person name="Motone F"/>
            <person name="Kageyama Y"/>
            <person name="Nozu R"/>
            <person name="Adachi N"/>
            <person name="Nishimura O"/>
            <person name="Nakagawa R"/>
            <person name="Tanegashima C"/>
            <person name="Kiyatake I"/>
            <person name="Matsumoto R"/>
            <person name="Murakumo K"/>
            <person name="Nishida K"/>
            <person name="Terakita A"/>
            <person name="Kuratani S"/>
            <person name="Sato K"/>
            <person name="Hyodo S Kuraku.S."/>
        </authorList>
    </citation>
    <scope>NUCLEOTIDE SEQUENCE [LARGE SCALE GENOMIC DNA]</scope>
</reference>
<keyword evidence="5" id="KW-0107">Calcium channel</keyword>
<evidence type="ECO:0000256" key="13">
    <source>
        <dbReference type="ARBA" id="ARBA00023303"/>
    </source>
</evidence>
<feature type="repeat" description="ANK" evidence="15">
    <location>
        <begin position="266"/>
        <end position="298"/>
    </location>
</feature>
<dbReference type="Pfam" id="PF00520">
    <property type="entry name" value="Ion_trans"/>
    <property type="match status" value="1"/>
</dbReference>
<evidence type="ECO:0000256" key="16">
    <source>
        <dbReference type="SAM" id="MobiDB-lite"/>
    </source>
</evidence>
<dbReference type="OrthoDB" id="533508at2759"/>
<keyword evidence="3" id="KW-1003">Cell membrane</keyword>
<dbReference type="Proteomes" id="UP000288216">
    <property type="component" value="Unassembled WGS sequence"/>
</dbReference>
<evidence type="ECO:0000256" key="15">
    <source>
        <dbReference type="PROSITE-ProRule" id="PRU00023"/>
    </source>
</evidence>
<dbReference type="InterPro" id="IPR002110">
    <property type="entry name" value="Ankyrin_rpt"/>
</dbReference>
<keyword evidence="10 15" id="KW-0040">ANK repeat</keyword>
<dbReference type="PANTHER" id="PTHR10582:SF6">
    <property type="entry name" value="TRANSIENT RECEPTOR POTENTIAL CATION CHANNEL SUBFAMILY V MEMBER 3"/>
    <property type="match status" value="1"/>
</dbReference>
<feature type="transmembrane region" description="Helical" evidence="17">
    <location>
        <begin position="538"/>
        <end position="555"/>
    </location>
</feature>
<protein>
    <recommendedName>
        <fullName evidence="18">Ion transport domain-containing protein</fullName>
    </recommendedName>
</protein>
<feature type="transmembrane region" description="Helical" evidence="17">
    <location>
        <begin position="605"/>
        <end position="627"/>
    </location>
</feature>
<evidence type="ECO:0000256" key="10">
    <source>
        <dbReference type="ARBA" id="ARBA00023043"/>
    </source>
</evidence>
<evidence type="ECO:0000256" key="6">
    <source>
        <dbReference type="ARBA" id="ARBA00022692"/>
    </source>
</evidence>
<evidence type="ECO:0000256" key="3">
    <source>
        <dbReference type="ARBA" id="ARBA00022475"/>
    </source>
</evidence>
<feature type="transmembrane region" description="Helical" evidence="17">
    <location>
        <begin position="668"/>
        <end position="692"/>
    </location>
</feature>